<organism evidence="2 3">
    <name type="scientific">Glossina brevipalpis</name>
    <dbReference type="NCBI Taxonomy" id="37001"/>
    <lineage>
        <taxon>Eukaryota</taxon>
        <taxon>Metazoa</taxon>
        <taxon>Ecdysozoa</taxon>
        <taxon>Arthropoda</taxon>
        <taxon>Hexapoda</taxon>
        <taxon>Insecta</taxon>
        <taxon>Pterygota</taxon>
        <taxon>Neoptera</taxon>
        <taxon>Endopterygota</taxon>
        <taxon>Diptera</taxon>
        <taxon>Brachycera</taxon>
        <taxon>Muscomorpha</taxon>
        <taxon>Hippoboscoidea</taxon>
        <taxon>Glossinidae</taxon>
        <taxon>Glossina</taxon>
    </lineage>
</organism>
<dbReference type="AlphaFoldDB" id="A0A1A9WED5"/>
<proteinExistence type="predicted"/>
<dbReference type="EnsemblMetazoa" id="GBRI016446-RA">
    <property type="protein sequence ID" value="GBRI016446-PA"/>
    <property type="gene ID" value="GBRI016446"/>
</dbReference>
<feature type="region of interest" description="Disordered" evidence="1">
    <location>
        <begin position="61"/>
        <end position="104"/>
    </location>
</feature>
<keyword evidence="3" id="KW-1185">Reference proteome</keyword>
<protein>
    <submittedName>
        <fullName evidence="2">Uncharacterized protein</fullName>
    </submittedName>
</protein>
<dbReference type="Proteomes" id="UP000091820">
    <property type="component" value="Unassembled WGS sequence"/>
</dbReference>
<evidence type="ECO:0000256" key="1">
    <source>
        <dbReference type="SAM" id="MobiDB-lite"/>
    </source>
</evidence>
<evidence type="ECO:0000313" key="3">
    <source>
        <dbReference type="Proteomes" id="UP000091820"/>
    </source>
</evidence>
<feature type="compositionally biased region" description="Low complexity" evidence="1">
    <location>
        <begin position="67"/>
        <end position="92"/>
    </location>
</feature>
<sequence length="104" mass="10639">MYIKPYNNFVGQLDSYIVIIPFVKYHLSISSSFVLVTGHSTTRTASRYSLPGCRQERYASGWGGQGATRAGALSSGATGAGALSSGATGADGPSSGAMITLSLG</sequence>
<evidence type="ECO:0000313" key="2">
    <source>
        <dbReference type="EnsemblMetazoa" id="GBRI016446-PA"/>
    </source>
</evidence>
<accession>A0A1A9WED5</accession>
<reference evidence="3" key="1">
    <citation type="submission" date="2014-03" db="EMBL/GenBank/DDBJ databases">
        <authorList>
            <person name="Aksoy S."/>
            <person name="Warren W."/>
            <person name="Wilson R.K."/>
        </authorList>
    </citation>
    <scope>NUCLEOTIDE SEQUENCE [LARGE SCALE GENOMIC DNA]</scope>
    <source>
        <strain evidence="3">IAEA</strain>
    </source>
</reference>
<dbReference type="VEuPathDB" id="VectorBase:GBRI016446"/>
<name>A0A1A9WED5_9MUSC</name>
<reference evidence="2" key="2">
    <citation type="submission" date="2020-05" db="UniProtKB">
        <authorList>
            <consortium name="EnsemblMetazoa"/>
        </authorList>
    </citation>
    <scope>IDENTIFICATION</scope>
    <source>
        <strain evidence="2">IAEA</strain>
    </source>
</reference>